<name>A0A0F7ZUR8_9HYPO</name>
<dbReference type="AlphaFoldDB" id="A0A0F7ZUR8"/>
<sequence length="63" mass="7472">MVVRTGKRLAFHSTSEVYGMCLDTEFDLDTPELVRGPIEKTRWTYSWAKQLLDRRLRLRKRGS</sequence>
<proteinExistence type="predicted"/>
<dbReference type="OrthoDB" id="331544at2759"/>
<evidence type="ECO:0000313" key="2">
    <source>
        <dbReference type="Proteomes" id="UP000054481"/>
    </source>
</evidence>
<accession>A0A0F7ZUR8</accession>
<evidence type="ECO:0000313" key="1">
    <source>
        <dbReference type="EMBL" id="KJZ75338.1"/>
    </source>
</evidence>
<dbReference type="EMBL" id="KQ030518">
    <property type="protein sequence ID" value="KJZ75338.1"/>
    <property type="molecule type" value="Genomic_DNA"/>
</dbReference>
<reference evidence="1 2" key="1">
    <citation type="journal article" date="2014" name="Genome Biol. Evol.">
        <title>Comparative genomics and transcriptomics analyses reveal divergent lifestyle features of nematode endoparasitic fungus Hirsutella minnesotensis.</title>
        <authorList>
            <person name="Lai Y."/>
            <person name="Liu K."/>
            <person name="Zhang X."/>
            <person name="Zhang X."/>
            <person name="Li K."/>
            <person name="Wang N."/>
            <person name="Shu C."/>
            <person name="Wu Y."/>
            <person name="Wang C."/>
            <person name="Bushley K.E."/>
            <person name="Xiang M."/>
            <person name="Liu X."/>
        </authorList>
    </citation>
    <scope>NUCLEOTIDE SEQUENCE [LARGE SCALE GENOMIC DNA]</scope>
    <source>
        <strain evidence="1 2">3608</strain>
    </source>
</reference>
<organism evidence="1 2">
    <name type="scientific">Hirsutella minnesotensis 3608</name>
    <dbReference type="NCBI Taxonomy" id="1043627"/>
    <lineage>
        <taxon>Eukaryota</taxon>
        <taxon>Fungi</taxon>
        <taxon>Dikarya</taxon>
        <taxon>Ascomycota</taxon>
        <taxon>Pezizomycotina</taxon>
        <taxon>Sordariomycetes</taxon>
        <taxon>Hypocreomycetidae</taxon>
        <taxon>Hypocreales</taxon>
        <taxon>Ophiocordycipitaceae</taxon>
        <taxon>Hirsutella</taxon>
    </lineage>
</organism>
<dbReference type="Gene3D" id="3.40.50.720">
    <property type="entry name" value="NAD(P)-binding Rossmann-like Domain"/>
    <property type="match status" value="1"/>
</dbReference>
<keyword evidence="2" id="KW-1185">Reference proteome</keyword>
<gene>
    <name evidence="1" type="ORF">HIM_05264</name>
</gene>
<protein>
    <submittedName>
        <fullName evidence="1">Uncharacterized protein</fullName>
    </submittedName>
</protein>
<dbReference type="Proteomes" id="UP000054481">
    <property type="component" value="Unassembled WGS sequence"/>
</dbReference>